<organism evidence="5">
    <name type="scientific">Rodentolepis nana</name>
    <name type="common">Dwarf tapeworm</name>
    <name type="synonym">Hymenolepis nana</name>
    <dbReference type="NCBI Taxonomy" id="102285"/>
    <lineage>
        <taxon>Eukaryota</taxon>
        <taxon>Metazoa</taxon>
        <taxon>Spiralia</taxon>
        <taxon>Lophotrochozoa</taxon>
        <taxon>Platyhelminthes</taxon>
        <taxon>Cestoda</taxon>
        <taxon>Eucestoda</taxon>
        <taxon>Cyclophyllidea</taxon>
        <taxon>Hymenolepididae</taxon>
        <taxon>Rodentolepis</taxon>
    </lineage>
</organism>
<reference evidence="3 4" key="2">
    <citation type="submission" date="2018-11" db="EMBL/GenBank/DDBJ databases">
        <authorList>
            <consortium name="Pathogen Informatics"/>
        </authorList>
    </citation>
    <scope>NUCLEOTIDE SEQUENCE [LARGE SCALE GENOMIC DNA]</scope>
</reference>
<sequence>MNSKRESLRKVRRILKRTSLEMRRITSVVVESSLDPSSFNTPPFSLENSGCLCDNQEDWEKEPPQTEFSLSDELIAGMEAIVNHRLCLHNTLCKIPPDDKREESRALIFLTLPPTNSSDFDDSEGIKTAFLRFLEEAESYLSKASVLITSDATAKQPAPAPLSIKPIIPDVLSIPGFSQYVALCLKKTSSNTIFNILSNPELRVAASTVKTIIGCACSQITGSDPQHCLNRLNYLLTFFEGSPVRTPGAGAESFRLPQNMGFEFAWHNLIKAALAQAERQFAFSLSSTLPFAAVLATLLGRFPDYIPLFLAHTATACPLLTLYADDENTIFASVEASGGVNEEVLRNWRGISRLFAAVLLARLPPGFKNRPVHLNPKLLWITIAGIARHKNKLEVTAVVLRGLIETGGYVLLKLYKHQARRLFKSLMDATKGSQSTWELGLVSCLELLLDSNTSAENGHGVIFDDFWN</sequence>
<accession>A0A0R3TUU9</accession>
<dbReference type="InterPro" id="IPR012476">
    <property type="entry name" value="GLE1"/>
</dbReference>
<dbReference type="AlphaFoldDB" id="A0A0R3TUU9"/>
<dbReference type="Proteomes" id="UP000278807">
    <property type="component" value="Unassembled WGS sequence"/>
</dbReference>
<evidence type="ECO:0000313" key="4">
    <source>
        <dbReference type="Proteomes" id="UP000278807"/>
    </source>
</evidence>
<protein>
    <recommendedName>
        <fullName evidence="2">GLE1 RNA export mediator</fullName>
    </recommendedName>
</protein>
<dbReference type="Pfam" id="PF07817">
    <property type="entry name" value="GLE1"/>
    <property type="match status" value="1"/>
</dbReference>
<comment type="function">
    <text evidence="1">Required for the export of mRNAs containing poly(A) tails from the nucleus into the cytoplasm. May be involved in the terminal step of the mRNA transport through the nuclear pore complex (NPC).</text>
</comment>
<gene>
    <name evidence="3" type="ORF">HNAJ_LOCUS11548</name>
</gene>
<evidence type="ECO:0000313" key="5">
    <source>
        <dbReference type="WBParaSite" id="HNAJ_0001155801-mRNA-1"/>
    </source>
</evidence>
<dbReference type="EMBL" id="UZAE01013635">
    <property type="protein sequence ID" value="VDO10696.1"/>
    <property type="molecule type" value="Genomic_DNA"/>
</dbReference>
<reference evidence="5" key="1">
    <citation type="submission" date="2016-04" db="UniProtKB">
        <authorList>
            <consortium name="WormBaseParasite"/>
        </authorList>
    </citation>
    <scope>IDENTIFICATION</scope>
</reference>
<evidence type="ECO:0000313" key="3">
    <source>
        <dbReference type="EMBL" id="VDO10696.1"/>
    </source>
</evidence>
<keyword evidence="4" id="KW-1185">Reference proteome</keyword>
<dbReference type="GO" id="GO:0005643">
    <property type="term" value="C:nuclear pore"/>
    <property type="evidence" value="ECO:0007669"/>
    <property type="project" value="InterPro"/>
</dbReference>
<dbReference type="WBParaSite" id="HNAJ_0001155801-mRNA-1">
    <property type="protein sequence ID" value="HNAJ_0001155801-mRNA-1"/>
    <property type="gene ID" value="HNAJ_0001155801"/>
</dbReference>
<dbReference type="STRING" id="102285.A0A0R3TUU9"/>
<name>A0A0R3TUU9_RODNA</name>
<dbReference type="InterPro" id="IPR038506">
    <property type="entry name" value="GLE1-like_sf"/>
</dbReference>
<evidence type="ECO:0000256" key="1">
    <source>
        <dbReference type="ARBA" id="ARBA00024680"/>
    </source>
</evidence>
<proteinExistence type="predicted"/>
<evidence type="ECO:0000256" key="2">
    <source>
        <dbReference type="ARBA" id="ARBA00030897"/>
    </source>
</evidence>
<dbReference type="OrthoDB" id="6234982at2759"/>
<dbReference type="Gene3D" id="1.25.40.510">
    <property type="entry name" value="GLE1-like"/>
    <property type="match status" value="1"/>
</dbReference>
<dbReference type="GO" id="GO:0016973">
    <property type="term" value="P:poly(A)+ mRNA export from nucleus"/>
    <property type="evidence" value="ECO:0007669"/>
    <property type="project" value="InterPro"/>
</dbReference>